<organism evidence="2 3">
    <name type="scientific">Streptomyces noboritoensis</name>
    <dbReference type="NCBI Taxonomy" id="67337"/>
    <lineage>
        <taxon>Bacteria</taxon>
        <taxon>Bacillati</taxon>
        <taxon>Actinomycetota</taxon>
        <taxon>Actinomycetes</taxon>
        <taxon>Kitasatosporales</taxon>
        <taxon>Streptomycetaceae</taxon>
        <taxon>Streptomyces</taxon>
    </lineage>
</organism>
<evidence type="ECO:0000313" key="2">
    <source>
        <dbReference type="EMBL" id="MFC0843563.1"/>
    </source>
</evidence>
<sequence>MVAHQTDPRPAAPFPRPPALHRRGSSHRAPTPGNPLRLSLARSVLNPGDYTTPALAAVIATDPAVSDAGYTPSDPDSAQAAVSDEQILTAVRAAWNITAGVTADVLARPAH</sequence>
<protein>
    <submittedName>
        <fullName evidence="2">Uncharacterized protein</fullName>
    </submittedName>
</protein>
<name>A0ABV6TDS0_9ACTN</name>
<reference evidence="2 3" key="1">
    <citation type="submission" date="2024-09" db="EMBL/GenBank/DDBJ databases">
        <authorList>
            <person name="Sun Q."/>
            <person name="Mori K."/>
        </authorList>
    </citation>
    <scope>NUCLEOTIDE SEQUENCE [LARGE SCALE GENOMIC DNA]</scope>
    <source>
        <strain evidence="2 3">JCM 4557</strain>
    </source>
</reference>
<dbReference type="EMBL" id="JBHMQV010000007">
    <property type="protein sequence ID" value="MFC0843563.1"/>
    <property type="molecule type" value="Genomic_DNA"/>
</dbReference>
<evidence type="ECO:0000313" key="3">
    <source>
        <dbReference type="Proteomes" id="UP001589887"/>
    </source>
</evidence>
<keyword evidence="3" id="KW-1185">Reference proteome</keyword>
<evidence type="ECO:0000256" key="1">
    <source>
        <dbReference type="SAM" id="MobiDB-lite"/>
    </source>
</evidence>
<dbReference type="Proteomes" id="UP001589887">
    <property type="component" value="Unassembled WGS sequence"/>
</dbReference>
<proteinExistence type="predicted"/>
<accession>A0ABV6TDS0</accession>
<comment type="caution">
    <text evidence="2">The sequence shown here is derived from an EMBL/GenBank/DDBJ whole genome shotgun (WGS) entry which is preliminary data.</text>
</comment>
<dbReference type="RefSeq" id="WP_394317312.1">
    <property type="nucleotide sequence ID" value="NZ_JBHMQV010000007.1"/>
</dbReference>
<feature type="region of interest" description="Disordered" evidence="1">
    <location>
        <begin position="1"/>
        <end position="36"/>
    </location>
</feature>
<gene>
    <name evidence="2" type="ORF">ACFH04_07430</name>
</gene>